<keyword evidence="4" id="KW-1185">Reference proteome</keyword>
<feature type="transmembrane region" description="Helical" evidence="2">
    <location>
        <begin position="374"/>
        <end position="391"/>
    </location>
</feature>
<dbReference type="EMBL" id="AP023355">
    <property type="protein sequence ID" value="BCJ32645.1"/>
    <property type="molecule type" value="Genomic_DNA"/>
</dbReference>
<evidence type="ECO:0000313" key="4">
    <source>
        <dbReference type="Proteomes" id="UP000611640"/>
    </source>
</evidence>
<reference evidence="3 4" key="1">
    <citation type="submission" date="2020-08" db="EMBL/GenBank/DDBJ databases">
        <title>Whole genome shotgun sequence of Actinocatenispora thailandica NBRC 105041.</title>
        <authorList>
            <person name="Komaki H."/>
            <person name="Tamura T."/>
        </authorList>
    </citation>
    <scope>NUCLEOTIDE SEQUENCE [LARGE SCALE GENOMIC DNA]</scope>
    <source>
        <strain evidence="3 4">NBRC 105041</strain>
    </source>
</reference>
<evidence type="ECO:0000256" key="2">
    <source>
        <dbReference type="SAM" id="Phobius"/>
    </source>
</evidence>
<evidence type="ECO:0000313" key="3">
    <source>
        <dbReference type="EMBL" id="BCJ32645.1"/>
    </source>
</evidence>
<sequence length="396" mass="41729">MLVADARQPAFAAAGPWAATPVTEGCETPDLPDGCGAVHLDVLLFRAIWHRTPGPYRPRRKTLVRRAVVVGGTRRTREAAARSFGAQFRFTAITAAAGTTLSPEQRAVVTIDGCRCTLGYGQWLVPLPAGRHEFRLIAGDWTSSVPVDVDVEAAVTVAVHGRHAFGPHWPHWNAARMSTVHGAADPDLDPGSDLEPGLGPDPDSDLPPAPAPGVPPAPCPDPARQSDLARDPEPVSRPLAESVRVAREVPWGVAIPAPPAGQGIIELRGYCLCPSESDCVGTPAVTIDGSAVHGGRGRWLYPCRPGPHEVAATCGDTTMSFPVRVAAGSSVALELLHRPDVSLPFVLGRAGDSDPKPRDDSPSVAPLPGKLRRSLVFLAFAVGIIVVIWLAQRGAL</sequence>
<keyword evidence="2" id="KW-0472">Membrane</keyword>
<name>A0A7R7DJH1_9ACTN</name>
<dbReference type="KEGG" id="atl:Athai_01480"/>
<protein>
    <submittedName>
        <fullName evidence="3">Uncharacterized protein</fullName>
    </submittedName>
</protein>
<accession>A0A7R7DJH1</accession>
<evidence type="ECO:0000256" key="1">
    <source>
        <dbReference type="SAM" id="MobiDB-lite"/>
    </source>
</evidence>
<keyword evidence="2" id="KW-0812">Transmembrane</keyword>
<proteinExistence type="predicted"/>
<organism evidence="3 4">
    <name type="scientific">Actinocatenispora thailandica</name>
    <dbReference type="NCBI Taxonomy" id="227318"/>
    <lineage>
        <taxon>Bacteria</taxon>
        <taxon>Bacillati</taxon>
        <taxon>Actinomycetota</taxon>
        <taxon>Actinomycetes</taxon>
        <taxon>Micromonosporales</taxon>
        <taxon>Micromonosporaceae</taxon>
        <taxon>Actinocatenispora</taxon>
    </lineage>
</organism>
<feature type="compositionally biased region" description="Pro residues" evidence="1">
    <location>
        <begin position="205"/>
        <end position="221"/>
    </location>
</feature>
<gene>
    <name evidence="3" type="ORF">Athai_01480</name>
</gene>
<keyword evidence="2" id="KW-1133">Transmembrane helix</keyword>
<dbReference type="Proteomes" id="UP000611640">
    <property type="component" value="Chromosome"/>
</dbReference>
<feature type="region of interest" description="Disordered" evidence="1">
    <location>
        <begin position="181"/>
        <end position="236"/>
    </location>
</feature>
<dbReference type="AlphaFoldDB" id="A0A7R7DJH1"/>